<evidence type="ECO:0000256" key="2">
    <source>
        <dbReference type="ARBA" id="ARBA00022771"/>
    </source>
</evidence>
<dbReference type="PANTHER" id="PTHR25462">
    <property type="entry name" value="BONUS, ISOFORM C-RELATED"/>
    <property type="match status" value="1"/>
</dbReference>
<gene>
    <name evidence="7" type="ORF">ONE63_005531</name>
</gene>
<keyword evidence="1" id="KW-0479">Metal-binding</keyword>
<proteinExistence type="predicted"/>
<dbReference type="GO" id="GO:0008270">
    <property type="term" value="F:zinc ion binding"/>
    <property type="evidence" value="ECO:0007669"/>
    <property type="project" value="UniProtKB-KW"/>
</dbReference>
<evidence type="ECO:0000256" key="1">
    <source>
        <dbReference type="ARBA" id="ARBA00022723"/>
    </source>
</evidence>
<dbReference type="InterPro" id="IPR001841">
    <property type="entry name" value="Znf_RING"/>
</dbReference>
<sequence>MQCSVCYEPFDIRERRPKIVPCGHTFCLQCLTLFQTNECPTCRTEFRWPPNDLTDNFLALEETADMKFVQRAMWCETCCDAPRVECIEKHDVCSSRTAQSRLEGELVAALRAEQRALGRDRDARARMVSAVGLVLDSLEEQADEANAAVAEELRLMTRAGCRSPAGGNGGVKAAKMAIRTSENRAAALQEALSVLDGTEAVLKVKCGGRWRSFSVDLTEEEPQPPQPAARDRSRLLMYVAYALTRRPLPGMRQSSTFVVRLAVKAPRLEALPDVVVEFDEMPSRQNLLEAWGKGWRRYSICRSCLESVHTQAFTPQPPEAEEAAIERGALCVGRSSGKFYFILCNDMRAKFCLPLTANFRVVGRVVENLSSLDEAVKSTIVASDTVRIVPKL</sequence>
<dbReference type="Pfam" id="PF14634">
    <property type="entry name" value="zf-RING_5"/>
    <property type="match status" value="1"/>
</dbReference>
<keyword evidence="8" id="KW-1185">Reference proteome</keyword>
<dbReference type="InterPro" id="IPR047153">
    <property type="entry name" value="TRIM45/56/19-like"/>
</dbReference>
<dbReference type="InterPro" id="IPR013083">
    <property type="entry name" value="Znf_RING/FYVE/PHD"/>
</dbReference>
<dbReference type="AlphaFoldDB" id="A0AAV7XWD9"/>
<protein>
    <recommendedName>
        <fullName evidence="6">RING-type domain-containing protein</fullName>
    </recommendedName>
</protein>
<keyword evidence="3" id="KW-0862">Zinc</keyword>
<dbReference type="PANTHER" id="PTHR25462:SF296">
    <property type="entry name" value="MEIOTIC P26, ISOFORM F"/>
    <property type="match status" value="1"/>
</dbReference>
<dbReference type="InterPro" id="IPR017907">
    <property type="entry name" value="Znf_RING_CS"/>
</dbReference>
<evidence type="ECO:0000256" key="4">
    <source>
        <dbReference type="PROSITE-ProRule" id="PRU00175"/>
    </source>
</evidence>
<feature type="coiled-coil region" evidence="5">
    <location>
        <begin position="135"/>
        <end position="191"/>
    </location>
</feature>
<feature type="domain" description="RING-type" evidence="6">
    <location>
        <begin position="3"/>
        <end position="43"/>
    </location>
</feature>
<evidence type="ECO:0000256" key="3">
    <source>
        <dbReference type="ARBA" id="ARBA00022833"/>
    </source>
</evidence>
<evidence type="ECO:0000256" key="5">
    <source>
        <dbReference type="SAM" id="Coils"/>
    </source>
</evidence>
<evidence type="ECO:0000313" key="8">
    <source>
        <dbReference type="Proteomes" id="UP001075354"/>
    </source>
</evidence>
<evidence type="ECO:0000313" key="7">
    <source>
        <dbReference type="EMBL" id="KAJ1530659.1"/>
    </source>
</evidence>
<dbReference type="Gene3D" id="3.30.40.10">
    <property type="entry name" value="Zinc/RING finger domain, C3HC4 (zinc finger)"/>
    <property type="match status" value="1"/>
</dbReference>
<organism evidence="7 8">
    <name type="scientific">Megalurothrips usitatus</name>
    <name type="common">bean blossom thrips</name>
    <dbReference type="NCBI Taxonomy" id="439358"/>
    <lineage>
        <taxon>Eukaryota</taxon>
        <taxon>Metazoa</taxon>
        <taxon>Ecdysozoa</taxon>
        <taxon>Arthropoda</taxon>
        <taxon>Hexapoda</taxon>
        <taxon>Insecta</taxon>
        <taxon>Pterygota</taxon>
        <taxon>Neoptera</taxon>
        <taxon>Paraneoptera</taxon>
        <taxon>Thysanoptera</taxon>
        <taxon>Terebrantia</taxon>
        <taxon>Thripoidea</taxon>
        <taxon>Thripidae</taxon>
        <taxon>Megalurothrips</taxon>
    </lineage>
</organism>
<dbReference type="PROSITE" id="PS00518">
    <property type="entry name" value="ZF_RING_1"/>
    <property type="match status" value="1"/>
</dbReference>
<accession>A0AAV7XWD9</accession>
<evidence type="ECO:0000259" key="6">
    <source>
        <dbReference type="PROSITE" id="PS50089"/>
    </source>
</evidence>
<keyword evidence="2 4" id="KW-0863">Zinc-finger</keyword>
<dbReference type="SUPFAM" id="SSF57850">
    <property type="entry name" value="RING/U-box"/>
    <property type="match status" value="1"/>
</dbReference>
<dbReference type="Proteomes" id="UP001075354">
    <property type="component" value="Chromosome 2"/>
</dbReference>
<dbReference type="GO" id="GO:0061630">
    <property type="term" value="F:ubiquitin protein ligase activity"/>
    <property type="evidence" value="ECO:0007669"/>
    <property type="project" value="TreeGrafter"/>
</dbReference>
<name>A0AAV7XWD9_9NEOP</name>
<dbReference type="SMART" id="SM00184">
    <property type="entry name" value="RING"/>
    <property type="match status" value="1"/>
</dbReference>
<comment type="caution">
    <text evidence="7">The sequence shown here is derived from an EMBL/GenBank/DDBJ whole genome shotgun (WGS) entry which is preliminary data.</text>
</comment>
<reference evidence="7" key="1">
    <citation type="submission" date="2022-12" db="EMBL/GenBank/DDBJ databases">
        <title>Chromosome-level genome assembly of the bean flower thrips Megalurothrips usitatus.</title>
        <authorList>
            <person name="Ma L."/>
            <person name="Liu Q."/>
            <person name="Li H."/>
            <person name="Cai W."/>
        </authorList>
    </citation>
    <scope>NUCLEOTIDE SEQUENCE</scope>
    <source>
        <strain evidence="7">Cailab_2022a</strain>
    </source>
</reference>
<dbReference type="EMBL" id="JAPTSV010000002">
    <property type="protein sequence ID" value="KAJ1530659.1"/>
    <property type="molecule type" value="Genomic_DNA"/>
</dbReference>
<dbReference type="PROSITE" id="PS50089">
    <property type="entry name" value="ZF_RING_2"/>
    <property type="match status" value="1"/>
</dbReference>
<keyword evidence="5" id="KW-0175">Coiled coil</keyword>